<dbReference type="Pfam" id="PF05114">
    <property type="entry name" value="MbnB_TglH_ChrH"/>
    <property type="match status" value="1"/>
</dbReference>
<name>A0A4R9M1S6_9LEPT</name>
<dbReference type="NCBIfam" id="NF003818">
    <property type="entry name" value="PRK05409.1"/>
    <property type="match status" value="1"/>
</dbReference>
<proteinExistence type="predicted"/>
<dbReference type="EMBL" id="RQHW01000008">
    <property type="protein sequence ID" value="TGN20680.1"/>
    <property type="molecule type" value="Genomic_DNA"/>
</dbReference>
<protein>
    <submittedName>
        <fullName evidence="1">DUF692 domain-containing protein</fullName>
    </submittedName>
</protein>
<dbReference type="Proteomes" id="UP000298058">
    <property type="component" value="Unassembled WGS sequence"/>
</dbReference>
<reference evidence="1" key="1">
    <citation type="journal article" date="2019" name="PLoS Negl. Trop. Dis.">
        <title>Revisiting the worldwide diversity of Leptospira species in the environment.</title>
        <authorList>
            <person name="Vincent A.T."/>
            <person name="Schiettekatte O."/>
            <person name="Bourhy P."/>
            <person name="Veyrier F.J."/>
            <person name="Picardeau M."/>
        </authorList>
    </citation>
    <scope>NUCLEOTIDE SEQUENCE [LARGE SCALE GENOMIC DNA]</scope>
    <source>
        <strain evidence="1">201300427</strain>
    </source>
</reference>
<dbReference type="InterPro" id="IPR036237">
    <property type="entry name" value="Xyl_isomerase-like_sf"/>
</dbReference>
<dbReference type="PANTHER" id="PTHR42194">
    <property type="entry name" value="UPF0276 PROTEIN HI_1600"/>
    <property type="match status" value="1"/>
</dbReference>
<dbReference type="PANTHER" id="PTHR42194:SF1">
    <property type="entry name" value="UPF0276 PROTEIN HI_1600"/>
    <property type="match status" value="1"/>
</dbReference>
<dbReference type="AlphaFoldDB" id="A0A4R9M1S6"/>
<dbReference type="OrthoDB" id="9763101at2"/>
<accession>A0A4R9M1S6</accession>
<dbReference type="SUPFAM" id="SSF51658">
    <property type="entry name" value="Xylose isomerase-like"/>
    <property type="match status" value="1"/>
</dbReference>
<evidence type="ECO:0000313" key="2">
    <source>
        <dbReference type="Proteomes" id="UP000298058"/>
    </source>
</evidence>
<gene>
    <name evidence="1" type="ORF">EHS15_02135</name>
</gene>
<evidence type="ECO:0000313" key="1">
    <source>
        <dbReference type="EMBL" id="TGN20680.1"/>
    </source>
</evidence>
<dbReference type="Gene3D" id="3.20.20.150">
    <property type="entry name" value="Divalent-metal-dependent TIM barrel enzymes"/>
    <property type="match status" value="1"/>
</dbReference>
<dbReference type="RefSeq" id="WP_135758895.1">
    <property type="nucleotide sequence ID" value="NZ_RQHW01000008.1"/>
</dbReference>
<organism evidence="1 2">
    <name type="scientific">Leptospira idonii</name>
    <dbReference type="NCBI Taxonomy" id="1193500"/>
    <lineage>
        <taxon>Bacteria</taxon>
        <taxon>Pseudomonadati</taxon>
        <taxon>Spirochaetota</taxon>
        <taxon>Spirochaetia</taxon>
        <taxon>Leptospirales</taxon>
        <taxon>Leptospiraceae</taxon>
        <taxon>Leptospira</taxon>
    </lineage>
</organism>
<dbReference type="InterPro" id="IPR007801">
    <property type="entry name" value="MbnB/TglH/ChrH"/>
</dbReference>
<comment type="caution">
    <text evidence="1">The sequence shown here is derived from an EMBL/GenBank/DDBJ whole genome shotgun (WGS) entry which is preliminary data.</text>
</comment>
<keyword evidence="2" id="KW-1185">Reference proteome</keyword>
<sequence>MELGRFGLGLRKEHYSYLADNPETNVDWFEIVSENYMATEGRPIRILESLRRDFPIACHGVSMSVGSVEGLNPEYPKSLKTLIDRVEPFLVSDHLAWNYYKGGYLHELIPIPYNEESLNIVSSNIKRVQDVLGREISIENISSYITYESSDMKEWEFLRELSFRTDCKLLLDINNVYVNAVNFGFDPMEFLDFIPGEIVSQIHLAGFTEREGFLFDTHSRPVDEKVWDLFGKYISRCDEKTKILIEWDEEIPDFLGLEEELNKARSIVQRAKAAV</sequence>